<evidence type="ECO:0000313" key="3">
    <source>
        <dbReference type="Proteomes" id="UP000010474"/>
    </source>
</evidence>
<dbReference type="EMBL" id="CP003663">
    <property type="protein sequence ID" value="AFZ61373.1"/>
    <property type="molecule type" value="Genomic_DNA"/>
</dbReference>
<keyword evidence="1" id="KW-0175">Coiled coil</keyword>
<dbReference type="RefSeq" id="WP_015217834.1">
    <property type="nucleotide sequence ID" value="NC_019774.1"/>
</dbReference>
<reference evidence="3" key="1">
    <citation type="journal article" date="2013" name="Proc. Natl. Acad. Sci. U.S.A.">
        <title>Improving the coverage of the cyanobacterial phylum using diversity-driven genome sequencing.</title>
        <authorList>
            <person name="Shih P.M."/>
            <person name="Wu D."/>
            <person name="Latifi A."/>
            <person name="Axen S.D."/>
            <person name="Fewer D.P."/>
            <person name="Talla E."/>
            <person name="Calteau A."/>
            <person name="Cai F."/>
            <person name="Tandeau de Marsac N."/>
            <person name="Rippka R."/>
            <person name="Herdman M."/>
            <person name="Sivonen K."/>
            <person name="Coursin T."/>
            <person name="Laurent T."/>
            <person name="Goodwin L."/>
            <person name="Nolan M."/>
            <person name="Davenport K.W."/>
            <person name="Han C.S."/>
            <person name="Rubin E.M."/>
            <person name="Eisen J.A."/>
            <person name="Woyke T."/>
            <person name="Gugger M."/>
            <person name="Kerfeld C.A."/>
        </authorList>
    </citation>
    <scope>NUCLEOTIDE SEQUENCE [LARGE SCALE GENOMIC DNA]</scope>
    <source>
        <strain evidence="3">ATCC 27899 / PCC 7122</strain>
    </source>
</reference>
<dbReference type="InterPro" id="IPR027417">
    <property type="entry name" value="P-loop_NTPase"/>
</dbReference>
<name>K9ZQ73_ANACC</name>
<dbReference type="KEGG" id="acy:Anacy_6102"/>
<protein>
    <recommendedName>
        <fullName evidence="4">Dynamin family protein</fullName>
    </recommendedName>
</protein>
<accession>K9ZQ73</accession>
<evidence type="ECO:0008006" key="4">
    <source>
        <dbReference type="Google" id="ProtNLM"/>
    </source>
</evidence>
<dbReference type="HOGENOM" id="CLU_920225_0_0_3"/>
<organism evidence="2 3">
    <name type="scientific">Anabaena cylindrica (strain ATCC 27899 / PCC 7122)</name>
    <dbReference type="NCBI Taxonomy" id="272123"/>
    <lineage>
        <taxon>Bacteria</taxon>
        <taxon>Bacillati</taxon>
        <taxon>Cyanobacteriota</taxon>
        <taxon>Cyanophyceae</taxon>
        <taxon>Nostocales</taxon>
        <taxon>Nostocaceae</taxon>
        <taxon>Anabaena</taxon>
    </lineage>
</organism>
<dbReference type="AlphaFoldDB" id="K9ZQ73"/>
<evidence type="ECO:0000256" key="1">
    <source>
        <dbReference type="SAM" id="Coils"/>
    </source>
</evidence>
<proteinExistence type="predicted"/>
<dbReference type="OrthoDB" id="530015at2"/>
<dbReference type="SUPFAM" id="SSF52540">
    <property type="entry name" value="P-loop containing nucleoside triphosphate hydrolases"/>
    <property type="match status" value="1"/>
</dbReference>
<sequence>MNRTLVINNILQQRKPLVQKIEQVKTLLIQRQEFLKELEQLRLAIMPQLDNPVSVELLKKLDLNKLHNLIDSALAALSKLKRRFARTTLNIGVVGRARQGKSRLLQSISGLTRAEIPDGDREHCTGVSSTIYHNKNRDQEPYGVVWFYSENSFLKEIIAPYYAQLQLGNSPQNIQEFAQNNLPELPDALKTFAEYKAKYEHLKRYKDNLGRYYRLLGTTEAQPLRITREQIREYVAQDNEQGDRILFAEGMRNEWSAFLDDDEIRSKIWIEFRQIEERKHLQMSWKNQVTKTMIPNQELVFL</sequence>
<keyword evidence="2" id="KW-0614">Plasmid</keyword>
<geneLocation type="plasmid" evidence="2 3">
    <name>pANACY.04</name>
</geneLocation>
<feature type="coiled-coil region" evidence="1">
    <location>
        <begin position="24"/>
        <end position="83"/>
    </location>
</feature>
<gene>
    <name evidence="2" type="ordered locus">Anacy_6102</name>
</gene>
<dbReference type="Proteomes" id="UP000010474">
    <property type="component" value="Plasmid pANACY.04"/>
</dbReference>
<dbReference type="PATRIC" id="fig|272123.3.peg.6632"/>
<keyword evidence="3" id="KW-1185">Reference proteome</keyword>
<evidence type="ECO:0000313" key="2">
    <source>
        <dbReference type="EMBL" id="AFZ61373.1"/>
    </source>
</evidence>